<dbReference type="PANTHER" id="PTHR24348:SF68">
    <property type="entry name" value="SERINE_THREONINE-PROTEIN KINASE ATG1C"/>
    <property type="match status" value="1"/>
</dbReference>
<keyword evidence="1 3" id="KW-0547">Nucleotide-binding</keyword>
<dbReference type="EMBL" id="LT907979">
    <property type="protein sequence ID" value="SOB74241.1"/>
    <property type="molecule type" value="Genomic_DNA"/>
</dbReference>
<dbReference type="InterPro" id="IPR045269">
    <property type="entry name" value="Atg1-like"/>
</dbReference>
<evidence type="ECO:0000313" key="6">
    <source>
        <dbReference type="Proteomes" id="UP000274850"/>
    </source>
</evidence>
<reference evidence="5" key="1">
    <citation type="submission" date="2017-08" db="EMBL/GenBank/DDBJ databases">
        <authorList>
            <person name="de Groot N.N."/>
        </authorList>
    </citation>
    <scope>NUCLEOTIDE SEQUENCE</scope>
</reference>
<protein>
    <submittedName>
        <fullName evidence="5">Putative serine/threonine-protein kinase</fullName>
    </submittedName>
</protein>
<dbReference type="InterPro" id="IPR017441">
    <property type="entry name" value="Protein_kinase_ATP_BS"/>
</dbReference>
<organism evidence="5">
    <name type="scientific">Cedratvirus lausannensis</name>
    <dbReference type="NCBI Taxonomy" id="2023205"/>
    <lineage>
        <taxon>Viruses</taxon>
        <taxon>Pithoviruses</taxon>
        <taxon>Orthocedratvirinae</taxon>
        <taxon>Alphacedratvirus</taxon>
        <taxon>Alphacedratvirus francolausannense</taxon>
    </lineage>
</organism>
<feature type="domain" description="Protein kinase" evidence="4">
    <location>
        <begin position="1"/>
        <end position="252"/>
    </location>
</feature>
<dbReference type="InterPro" id="IPR000719">
    <property type="entry name" value="Prot_kinase_dom"/>
</dbReference>
<dbReference type="InterPro" id="IPR008271">
    <property type="entry name" value="Ser/Thr_kinase_AS"/>
</dbReference>
<dbReference type="SMART" id="SM00220">
    <property type="entry name" value="S_TKc"/>
    <property type="match status" value="1"/>
</dbReference>
<dbReference type="Gene3D" id="1.10.510.10">
    <property type="entry name" value="Transferase(Phosphotransferase) domain 1"/>
    <property type="match status" value="1"/>
</dbReference>
<evidence type="ECO:0000259" key="4">
    <source>
        <dbReference type="PROSITE" id="PS50011"/>
    </source>
</evidence>
<evidence type="ECO:0000256" key="3">
    <source>
        <dbReference type="PROSITE-ProRule" id="PRU10141"/>
    </source>
</evidence>
<keyword evidence="5" id="KW-0808">Transferase</keyword>
<sequence>MARLYLGEGTYGKVYKIIREGKVLALKEFKNEGDNYLSEVSLGMQCDHPNIVKVVDFGQDHLLMQAGTHDLHQEVSREMPSEEKILSWLPAMFSSLIYLHENGIAHGDVKDSNFVFLKDGSLLLCDLGSCSLLEGYSSNLGTLPSPQVYVQSLHPDEVKVSLDIFQEKVDKRASDAWSLGATLLKLLTGKYPFLSRDPLTEYTKYNENPLAYLFAQRVPVSFVPLLQVLLSSTQKKRNDLRRVAERFSIPIVEGRKPIFSDFLKAEQQTHPRIEEETSYSPLLSQAASIIYTKVKSENLASALDEDLAQACLFLASHVYDSGTLAEELEESSNLAFTIFRQLKGQLYFKLSNK</sequence>
<dbReference type="PROSITE" id="PS00107">
    <property type="entry name" value="PROTEIN_KINASE_ATP"/>
    <property type="match status" value="1"/>
</dbReference>
<evidence type="ECO:0000313" key="5">
    <source>
        <dbReference type="EMBL" id="SOB74241.1"/>
    </source>
</evidence>
<dbReference type="Pfam" id="PF00069">
    <property type="entry name" value="Pkinase"/>
    <property type="match status" value="1"/>
</dbReference>
<dbReference type="Gene3D" id="3.30.200.20">
    <property type="entry name" value="Phosphorylase Kinase, domain 1"/>
    <property type="match status" value="1"/>
</dbReference>
<dbReference type="GO" id="GO:0004674">
    <property type="term" value="F:protein serine/threonine kinase activity"/>
    <property type="evidence" value="ECO:0007669"/>
    <property type="project" value="InterPro"/>
</dbReference>
<proteinExistence type="predicted"/>
<accession>A0A285PX87</accession>
<dbReference type="PANTHER" id="PTHR24348">
    <property type="entry name" value="SERINE/THREONINE-PROTEIN KINASE UNC-51-RELATED"/>
    <property type="match status" value="1"/>
</dbReference>
<evidence type="ECO:0000256" key="2">
    <source>
        <dbReference type="ARBA" id="ARBA00022840"/>
    </source>
</evidence>
<keyword evidence="5" id="KW-0418">Kinase</keyword>
<keyword evidence="6" id="KW-1185">Reference proteome</keyword>
<gene>
    <name evidence="5" type="ORF">BQ9231_00358</name>
</gene>
<feature type="binding site" evidence="3">
    <location>
        <position position="27"/>
    </location>
    <ligand>
        <name>ATP</name>
        <dbReference type="ChEBI" id="CHEBI:30616"/>
    </ligand>
</feature>
<dbReference type="PROSITE" id="PS00108">
    <property type="entry name" value="PROTEIN_KINASE_ST"/>
    <property type="match status" value="1"/>
</dbReference>
<keyword evidence="2 3" id="KW-0067">ATP-binding</keyword>
<dbReference type="Proteomes" id="UP000274850">
    <property type="component" value="Segment"/>
</dbReference>
<name>A0A285PX87_9VIRU</name>
<dbReference type="SUPFAM" id="SSF56112">
    <property type="entry name" value="Protein kinase-like (PK-like)"/>
    <property type="match status" value="1"/>
</dbReference>
<dbReference type="InterPro" id="IPR011009">
    <property type="entry name" value="Kinase-like_dom_sf"/>
</dbReference>
<dbReference type="PROSITE" id="PS50011">
    <property type="entry name" value="PROTEIN_KINASE_DOM"/>
    <property type="match status" value="1"/>
</dbReference>
<evidence type="ECO:0000256" key="1">
    <source>
        <dbReference type="ARBA" id="ARBA00022741"/>
    </source>
</evidence>
<dbReference type="GO" id="GO:0005524">
    <property type="term" value="F:ATP binding"/>
    <property type="evidence" value="ECO:0007669"/>
    <property type="project" value="UniProtKB-UniRule"/>
</dbReference>